<name>A0A844GU26_9CHRO</name>
<accession>A0A844GU26</accession>
<dbReference type="PANTHER" id="PTHR34543:SF1">
    <property type="entry name" value="PROTEIN ABA DEFICIENT 4, CHLOROPLASTIC"/>
    <property type="match status" value="1"/>
</dbReference>
<dbReference type="InterPro" id="IPR025461">
    <property type="entry name" value="ABA4-like"/>
</dbReference>
<feature type="transmembrane region" description="Helical" evidence="1">
    <location>
        <begin position="6"/>
        <end position="25"/>
    </location>
</feature>
<comment type="caution">
    <text evidence="2">The sequence shown here is derived from an EMBL/GenBank/DDBJ whole genome shotgun (WGS) entry which is preliminary data.</text>
</comment>
<dbReference type="EMBL" id="WMIA01000001">
    <property type="protein sequence ID" value="MTF37576.1"/>
    <property type="molecule type" value="Genomic_DNA"/>
</dbReference>
<keyword evidence="1" id="KW-1133">Transmembrane helix</keyword>
<keyword evidence="1" id="KW-0812">Transmembrane</keyword>
<protein>
    <submittedName>
        <fullName evidence="2">DUF4281 domain-containing protein</fullName>
    </submittedName>
</protein>
<keyword evidence="1" id="KW-0472">Membrane</keyword>
<organism evidence="2 3">
    <name type="scientific">Cyanobacterium aponinum 0216</name>
    <dbReference type="NCBI Taxonomy" id="2676140"/>
    <lineage>
        <taxon>Bacteria</taxon>
        <taxon>Bacillati</taxon>
        <taxon>Cyanobacteriota</taxon>
        <taxon>Cyanophyceae</taxon>
        <taxon>Oscillatoriophycideae</taxon>
        <taxon>Chroococcales</taxon>
        <taxon>Geminocystaceae</taxon>
        <taxon>Cyanobacterium</taxon>
    </lineage>
</organism>
<feature type="transmembrane region" description="Helical" evidence="1">
    <location>
        <begin position="37"/>
        <end position="56"/>
    </location>
</feature>
<evidence type="ECO:0000313" key="3">
    <source>
        <dbReference type="Proteomes" id="UP000437131"/>
    </source>
</evidence>
<evidence type="ECO:0000313" key="2">
    <source>
        <dbReference type="EMBL" id="MTF37576.1"/>
    </source>
</evidence>
<gene>
    <name evidence="2" type="ORF">GGC33_01325</name>
</gene>
<feature type="transmembrane region" description="Helical" evidence="1">
    <location>
        <begin position="109"/>
        <end position="131"/>
    </location>
</feature>
<dbReference type="AlphaFoldDB" id="A0A844GU26"/>
<evidence type="ECO:0000256" key="1">
    <source>
        <dbReference type="SAM" id="Phobius"/>
    </source>
</evidence>
<dbReference type="RefSeq" id="WP_015218228.1">
    <property type="nucleotide sequence ID" value="NZ_WMIA01000001.1"/>
</dbReference>
<proteinExistence type="predicted"/>
<sequence length="148" mass="17398">MIELNQLFNLTNLFVLPFWTMMVFLPNWQWTQKIMKSYVIFLPLIFVYIYLFITGLNSESIEILSNPKLTDLAQVFSNPNITFAGWVHFLVLDLFLGRYIYWQGQTEKIWTIHSLILCLFAGPIGFLSHIITRFIQLSLIQKTEAETV</sequence>
<reference evidence="2 3" key="1">
    <citation type="submission" date="2019-11" db="EMBL/GenBank/DDBJ databases">
        <title>Isolation of a new High Light Tolerant Cyanobacteria.</title>
        <authorList>
            <person name="Dobson Z."/>
            <person name="Vaughn N."/>
            <person name="Vaughn M."/>
            <person name="Fromme P."/>
            <person name="Mazor Y."/>
        </authorList>
    </citation>
    <scope>NUCLEOTIDE SEQUENCE [LARGE SCALE GENOMIC DNA]</scope>
    <source>
        <strain evidence="2 3">0216</strain>
    </source>
</reference>
<dbReference type="PANTHER" id="PTHR34543">
    <property type="entry name" value="PROTEIN ABA DEFICIENT 4, CHLOROPLASTIC"/>
    <property type="match status" value="1"/>
</dbReference>
<feature type="transmembrane region" description="Helical" evidence="1">
    <location>
        <begin position="76"/>
        <end position="97"/>
    </location>
</feature>
<dbReference type="Pfam" id="PF14108">
    <property type="entry name" value="ABA4-like"/>
    <property type="match status" value="1"/>
</dbReference>
<dbReference type="Proteomes" id="UP000437131">
    <property type="component" value="Unassembled WGS sequence"/>
</dbReference>